<evidence type="ECO:0000256" key="4">
    <source>
        <dbReference type="ARBA" id="ARBA00022989"/>
    </source>
</evidence>
<feature type="transmembrane region" description="Helical" evidence="7">
    <location>
        <begin position="414"/>
        <end position="435"/>
    </location>
</feature>
<evidence type="ECO:0000256" key="1">
    <source>
        <dbReference type="ARBA" id="ARBA00004651"/>
    </source>
</evidence>
<dbReference type="EMBL" id="QLYX01000013">
    <property type="protein sequence ID" value="RAY12376.1"/>
    <property type="molecule type" value="Genomic_DNA"/>
</dbReference>
<dbReference type="Proteomes" id="UP000251891">
    <property type="component" value="Unassembled WGS sequence"/>
</dbReference>
<accession>A0A365H008</accession>
<feature type="transmembrane region" description="Helical" evidence="7">
    <location>
        <begin position="828"/>
        <end position="849"/>
    </location>
</feature>
<evidence type="ECO:0000256" key="7">
    <source>
        <dbReference type="SAM" id="Phobius"/>
    </source>
</evidence>
<dbReference type="GO" id="GO:0005886">
    <property type="term" value="C:plasma membrane"/>
    <property type="evidence" value="ECO:0007669"/>
    <property type="project" value="UniProtKB-SubCell"/>
</dbReference>
<name>A0A365H008_9ACTN</name>
<evidence type="ECO:0000313" key="9">
    <source>
        <dbReference type="EMBL" id="RAY12376.1"/>
    </source>
</evidence>
<keyword evidence="4 7" id="KW-1133">Transmembrane helix</keyword>
<feature type="transmembrane region" description="Helical" evidence="7">
    <location>
        <begin position="272"/>
        <end position="297"/>
    </location>
</feature>
<sequence length="862" mass="88814">MSGSRAVFRLARRNVWRAKGRSALALCMIGLPVLAIVALAVLFRTHEWTPAEAAPYELGRADARLEGWGSGPIKQDAGATYSIVENRGDPRDEPWTTERVGREVAARYGPGARVLPVLDGPRTAVKTPRGRLLAEVTQLDLRDPMARGILRVTAGRPPATAGEVAVSVPLRTRGFGIGTTIEVDRQGTRKLVVGHVEDPRAPGRELLQTLPGALPGGSAGRATWLVSTGRPVGWNDVLAFNRIGISVFSRAVAEDPPPAAEDGLTRNRAEQAVVALAIAMIMLEVVLLAGPAFAVGLRRQRRRLALVAANGGDRRRLRTVVLAEGCVVGAAAAVLGAAAGIGLAALAVPVVEHFTDVVLGPFEIPWRLVAIPMVLGTASGLLAAYLPARQAARMDVVAALAGRRDGARAVRGKPVAGIALIVVGVLVCAGGAGPLREYGPAAGAVALILGAVLAVPWAVALAGRGAGPLPLPLRLAVRDGARNRGRTAPVVAAILAAVAGLTVLAIGGASDFAQRRAEYTDKLPRGSALLQVGPDVSPQDARAALAAELPGAPVGTVRTVREQSADCADSATGCLRLELGGASPGRSNLLEFVVGGVAEARFLLGREEPEVTAALAAGRAVVFGARPLPGGTTTVSVFRTGGEEERLLRKVKIPALGVAAQAPARALLPPETARRLGVETGLFGYSIDRAEHRTTPAEEARVGERMAALDEHGPPFYVERGFTETFALPLLLLGAVGTVLAFGGALIATGLSAADARPDLVTLAAVGARPRTRRLLMMGQAGFVAALGCWLGIAAGLVPGVAVAVPLTSGGDTYGAGEPHGVIVDVPWQLLGVLGVAVPLAAALVAGLFTRSRLPLVRRATG</sequence>
<comment type="similarity">
    <text evidence="6">Belongs to the ABC-4 integral membrane protein family.</text>
</comment>
<feature type="transmembrane region" description="Helical" evidence="7">
    <location>
        <begin position="487"/>
        <end position="509"/>
    </location>
</feature>
<feature type="transmembrane region" description="Helical" evidence="7">
    <location>
        <begin position="441"/>
        <end position="466"/>
    </location>
</feature>
<feature type="transmembrane region" description="Helical" evidence="7">
    <location>
        <begin position="317"/>
        <end position="346"/>
    </location>
</feature>
<dbReference type="RefSeq" id="WP_111870432.1">
    <property type="nucleotide sequence ID" value="NZ_QLYX01000013.1"/>
</dbReference>
<feature type="domain" description="ABC3 transporter permease C-terminal" evidence="8">
    <location>
        <begin position="277"/>
        <end position="395"/>
    </location>
</feature>
<evidence type="ECO:0000256" key="2">
    <source>
        <dbReference type="ARBA" id="ARBA00022475"/>
    </source>
</evidence>
<dbReference type="AlphaFoldDB" id="A0A365H008"/>
<dbReference type="InterPro" id="IPR003838">
    <property type="entry name" value="ABC3_permease_C"/>
</dbReference>
<dbReference type="OrthoDB" id="3405625at2"/>
<evidence type="ECO:0000256" key="5">
    <source>
        <dbReference type="ARBA" id="ARBA00023136"/>
    </source>
</evidence>
<dbReference type="InterPro" id="IPR050250">
    <property type="entry name" value="Macrolide_Exporter_MacB"/>
</dbReference>
<gene>
    <name evidence="9" type="ORF">DPM19_24815</name>
</gene>
<organism evidence="9 10">
    <name type="scientific">Actinomadura craniellae</name>
    <dbReference type="NCBI Taxonomy" id="2231787"/>
    <lineage>
        <taxon>Bacteria</taxon>
        <taxon>Bacillati</taxon>
        <taxon>Actinomycetota</taxon>
        <taxon>Actinomycetes</taxon>
        <taxon>Streptosporangiales</taxon>
        <taxon>Thermomonosporaceae</taxon>
        <taxon>Actinomadura</taxon>
    </lineage>
</organism>
<feature type="transmembrane region" description="Helical" evidence="7">
    <location>
        <begin position="21"/>
        <end position="43"/>
    </location>
</feature>
<evidence type="ECO:0000313" key="10">
    <source>
        <dbReference type="Proteomes" id="UP000251891"/>
    </source>
</evidence>
<comment type="subcellular location">
    <subcellularLocation>
        <location evidence="1">Cell membrane</location>
        <topology evidence="1">Multi-pass membrane protein</topology>
    </subcellularLocation>
</comment>
<comment type="caution">
    <text evidence="9">The sequence shown here is derived from an EMBL/GenBank/DDBJ whole genome shotgun (WGS) entry which is preliminary data.</text>
</comment>
<protein>
    <recommendedName>
        <fullName evidence="8">ABC3 transporter permease C-terminal domain-containing protein</fullName>
    </recommendedName>
</protein>
<keyword evidence="10" id="KW-1185">Reference proteome</keyword>
<keyword evidence="2" id="KW-1003">Cell membrane</keyword>
<evidence type="ECO:0000256" key="6">
    <source>
        <dbReference type="ARBA" id="ARBA00038076"/>
    </source>
</evidence>
<evidence type="ECO:0000259" key="8">
    <source>
        <dbReference type="Pfam" id="PF02687"/>
    </source>
</evidence>
<proteinExistence type="inferred from homology"/>
<feature type="transmembrane region" description="Helical" evidence="7">
    <location>
        <begin position="726"/>
        <end position="754"/>
    </location>
</feature>
<feature type="transmembrane region" description="Helical" evidence="7">
    <location>
        <begin position="775"/>
        <end position="808"/>
    </location>
</feature>
<dbReference type="PANTHER" id="PTHR30572:SF4">
    <property type="entry name" value="ABC TRANSPORTER PERMEASE YTRF"/>
    <property type="match status" value="1"/>
</dbReference>
<keyword evidence="3 7" id="KW-0812">Transmembrane</keyword>
<evidence type="ECO:0000256" key="3">
    <source>
        <dbReference type="ARBA" id="ARBA00022692"/>
    </source>
</evidence>
<feature type="transmembrane region" description="Helical" evidence="7">
    <location>
        <begin position="366"/>
        <end position="386"/>
    </location>
</feature>
<dbReference type="PANTHER" id="PTHR30572">
    <property type="entry name" value="MEMBRANE COMPONENT OF TRANSPORTER-RELATED"/>
    <property type="match status" value="1"/>
</dbReference>
<dbReference type="GO" id="GO:0022857">
    <property type="term" value="F:transmembrane transporter activity"/>
    <property type="evidence" value="ECO:0007669"/>
    <property type="project" value="TreeGrafter"/>
</dbReference>
<keyword evidence="5 7" id="KW-0472">Membrane</keyword>
<dbReference type="Pfam" id="PF02687">
    <property type="entry name" value="FtsX"/>
    <property type="match status" value="1"/>
</dbReference>
<reference evidence="9 10" key="1">
    <citation type="submission" date="2018-06" db="EMBL/GenBank/DDBJ databases">
        <title>Actinomadura craniellae sp. nov. isolated from marine sponge Craniella sp.</title>
        <authorList>
            <person name="Li L."/>
            <person name="Xu Q.H."/>
            <person name="Lin H.W."/>
            <person name="Lu Y.H."/>
        </authorList>
    </citation>
    <scope>NUCLEOTIDE SEQUENCE [LARGE SCALE GENOMIC DNA]</scope>
    <source>
        <strain evidence="9 10">LHW63021</strain>
    </source>
</reference>